<proteinExistence type="predicted"/>
<sequence>MRIVRKRENRVMGSSNLKHFASCLAVSAHLWHSLRQEVTAAAAAAVSFYIVASGILLPSSDPTSLVAPPWRPAC</sequence>
<keyword evidence="2" id="KW-1185">Reference proteome</keyword>
<gene>
    <name evidence="1" type="ORF">TGRH88_008780</name>
</gene>
<comment type="caution">
    <text evidence="1">The sequence shown here is derived from an EMBL/GenBank/DDBJ whole genome shotgun (WGS) entry which is preliminary data.</text>
</comment>
<dbReference type="Proteomes" id="UP000557509">
    <property type="component" value="Unassembled WGS sequence"/>
</dbReference>
<evidence type="ECO:0000313" key="1">
    <source>
        <dbReference type="EMBL" id="KAF4645062.1"/>
    </source>
</evidence>
<organism evidence="1 2">
    <name type="scientific">Toxoplasma gondii</name>
    <dbReference type="NCBI Taxonomy" id="5811"/>
    <lineage>
        <taxon>Eukaryota</taxon>
        <taxon>Sar</taxon>
        <taxon>Alveolata</taxon>
        <taxon>Apicomplexa</taxon>
        <taxon>Conoidasida</taxon>
        <taxon>Coccidia</taxon>
        <taxon>Eucoccidiorida</taxon>
        <taxon>Eimeriorina</taxon>
        <taxon>Sarcocystidae</taxon>
        <taxon>Toxoplasma</taxon>
    </lineage>
</organism>
<dbReference type="AlphaFoldDB" id="A0A7J6KE55"/>
<evidence type="ECO:0000313" key="2">
    <source>
        <dbReference type="Proteomes" id="UP000557509"/>
    </source>
</evidence>
<accession>A0A7J6KE55</accession>
<protein>
    <submittedName>
        <fullName evidence="1">Uncharacterized protein</fullName>
    </submittedName>
</protein>
<reference evidence="1 2" key="1">
    <citation type="submission" date="2020-03" db="EMBL/GenBank/DDBJ databases">
        <title>Genome sequence of Toxoplasma gondii RH-88 strain.</title>
        <authorList>
            <person name="Lorenzi H.A."/>
            <person name="Venepally P."/>
            <person name="Rozenberg A."/>
            <person name="Sibley D."/>
        </authorList>
    </citation>
    <scope>NUCLEOTIDE SEQUENCE [LARGE SCALE GENOMIC DNA]</scope>
    <source>
        <strain evidence="1 2">RH-88</strain>
    </source>
</reference>
<name>A0A7J6KE55_TOXGO</name>
<dbReference type="EMBL" id="JAAUHK010000189">
    <property type="protein sequence ID" value="KAF4645062.1"/>
    <property type="molecule type" value="Genomic_DNA"/>
</dbReference>